<dbReference type="EMBL" id="PIPP01000001">
    <property type="protein sequence ID" value="RUO38631.1"/>
    <property type="molecule type" value="Genomic_DNA"/>
</dbReference>
<dbReference type="OrthoDB" id="9148269at2"/>
<dbReference type="RefSeq" id="WP_126805846.1">
    <property type="nucleotide sequence ID" value="NZ_PIPP01000001.1"/>
</dbReference>
<organism evidence="2 3">
    <name type="scientific">Aliidiomarina shirensis</name>
    <dbReference type="NCBI Taxonomy" id="1048642"/>
    <lineage>
        <taxon>Bacteria</taxon>
        <taxon>Pseudomonadati</taxon>
        <taxon>Pseudomonadota</taxon>
        <taxon>Gammaproteobacteria</taxon>
        <taxon>Alteromonadales</taxon>
        <taxon>Idiomarinaceae</taxon>
        <taxon>Aliidiomarina</taxon>
    </lineage>
</organism>
<dbReference type="Proteomes" id="UP000286934">
    <property type="component" value="Unassembled WGS sequence"/>
</dbReference>
<sequence length="364" mass="42068">MSQITKNQHFVPQSLIKHFSEGDEVVNVYDSKRIISRPPTSVARVLSENYFYGRDNLVENFLAQNVEGPAASIFQNIVDNPTAPIICNRIDLLRFITVQLNRTPSALSASLKNIDNFTSSLIRELGELNGFDKETIENVKFVLNDPKAVLGQQTLEGALNWPLLDDLEWHILINKTDTSFVISDHPVVHYNWHLRNSNNIAYTSLTSCGLQVFLPISRSITLCLYDKKVYKFGDKKYHFSYVDKITDILLLNELQFRSRESFVVYDSKNLTDYVIKSCEKFPGSSLHQNRSWASKPEPSGNDELKSTHVNYRTQLNFNRWLSMSQVKRRIRKKTVECYDRNPMIVQGHREFIEKSRDRAKQKAL</sequence>
<gene>
    <name evidence="2" type="ORF">CWE13_03015</name>
</gene>
<accession>A0A432WY26</accession>
<evidence type="ECO:0000256" key="1">
    <source>
        <dbReference type="SAM" id="MobiDB-lite"/>
    </source>
</evidence>
<feature type="region of interest" description="Disordered" evidence="1">
    <location>
        <begin position="284"/>
        <end position="305"/>
    </location>
</feature>
<dbReference type="Pfam" id="PF14022">
    <property type="entry name" value="DUF4238"/>
    <property type="match status" value="1"/>
</dbReference>
<evidence type="ECO:0000313" key="2">
    <source>
        <dbReference type="EMBL" id="RUO38631.1"/>
    </source>
</evidence>
<dbReference type="AlphaFoldDB" id="A0A432WY26"/>
<name>A0A432WY26_9GAMM</name>
<proteinExistence type="predicted"/>
<evidence type="ECO:0008006" key="4">
    <source>
        <dbReference type="Google" id="ProtNLM"/>
    </source>
</evidence>
<protein>
    <recommendedName>
        <fullName evidence="4">DUF4238 domain-containing protein</fullName>
    </recommendedName>
</protein>
<evidence type="ECO:0000313" key="3">
    <source>
        <dbReference type="Proteomes" id="UP000286934"/>
    </source>
</evidence>
<dbReference type="InterPro" id="IPR025332">
    <property type="entry name" value="DUF4238"/>
</dbReference>
<comment type="caution">
    <text evidence="2">The sequence shown here is derived from an EMBL/GenBank/DDBJ whole genome shotgun (WGS) entry which is preliminary data.</text>
</comment>
<reference evidence="3" key="1">
    <citation type="journal article" date="2018" name="Front. Microbiol.">
        <title>Genome-Based Analysis Reveals the Taxonomy and Diversity of the Family Idiomarinaceae.</title>
        <authorList>
            <person name="Liu Y."/>
            <person name="Lai Q."/>
            <person name="Shao Z."/>
        </authorList>
    </citation>
    <scope>NUCLEOTIDE SEQUENCE [LARGE SCALE GENOMIC DNA]</scope>
    <source>
        <strain evidence="3">AIS</strain>
    </source>
</reference>
<keyword evidence="3" id="KW-1185">Reference proteome</keyword>